<name>A0A419V3W9_9BACL</name>
<keyword evidence="6" id="KW-0862">Zinc</keyword>
<dbReference type="OrthoDB" id="9813689at2"/>
<feature type="transmembrane region" description="Helical" evidence="7">
    <location>
        <begin position="160"/>
        <end position="179"/>
    </location>
</feature>
<reference evidence="8 9" key="1">
    <citation type="submission" date="2018-09" db="EMBL/GenBank/DDBJ databases">
        <title>Genomic Encyclopedia of Archaeal and Bacterial Type Strains, Phase II (KMG-II): from individual species to whole genera.</title>
        <authorList>
            <person name="Goeker M."/>
        </authorList>
    </citation>
    <scope>NUCLEOTIDE SEQUENCE [LARGE SCALE GENOMIC DNA]</scope>
    <source>
        <strain evidence="8 9">DSM 17008</strain>
    </source>
</reference>
<feature type="transmembrane region" description="Helical" evidence="7">
    <location>
        <begin position="191"/>
        <end position="209"/>
    </location>
</feature>
<comment type="caution">
    <text evidence="8">The sequence shown here is derived from an EMBL/GenBank/DDBJ whole genome shotgun (WGS) entry which is preliminary data.</text>
</comment>
<dbReference type="RefSeq" id="WP_120192701.1">
    <property type="nucleotide sequence ID" value="NZ_RAPK01000008.1"/>
</dbReference>
<evidence type="ECO:0000256" key="3">
    <source>
        <dbReference type="ARBA" id="ARBA00022692"/>
    </source>
</evidence>
<gene>
    <name evidence="8" type="ORF">ATL39_1509</name>
</gene>
<keyword evidence="4 7" id="KW-1133">Transmembrane helix</keyword>
<evidence type="ECO:0000313" key="8">
    <source>
        <dbReference type="EMBL" id="RKD73218.1"/>
    </source>
</evidence>
<evidence type="ECO:0000313" key="9">
    <source>
        <dbReference type="Proteomes" id="UP000285120"/>
    </source>
</evidence>
<feature type="transmembrane region" description="Helical" evidence="7">
    <location>
        <begin position="102"/>
        <end position="121"/>
    </location>
</feature>
<keyword evidence="6" id="KW-0479">Metal-binding</keyword>
<evidence type="ECO:0000256" key="1">
    <source>
        <dbReference type="ARBA" id="ARBA00004127"/>
    </source>
</evidence>
<comment type="similarity">
    <text evidence="2">Belongs to the UPF0073 (Hly-III) family.</text>
</comment>
<dbReference type="InterPro" id="IPR004254">
    <property type="entry name" value="AdipoR/HlyIII-related"/>
</dbReference>
<dbReference type="Proteomes" id="UP000285120">
    <property type="component" value="Unassembled WGS sequence"/>
</dbReference>
<evidence type="ECO:0000256" key="6">
    <source>
        <dbReference type="PIRSR" id="PIRSR604254-1"/>
    </source>
</evidence>
<dbReference type="NCBIfam" id="TIGR01065">
    <property type="entry name" value="hlyIII"/>
    <property type="match status" value="1"/>
</dbReference>
<feature type="binding site" evidence="6">
    <location>
        <position position="190"/>
    </location>
    <ligand>
        <name>Zn(2+)</name>
        <dbReference type="ChEBI" id="CHEBI:29105"/>
    </ligand>
</feature>
<evidence type="ECO:0000256" key="7">
    <source>
        <dbReference type="SAM" id="Phobius"/>
    </source>
</evidence>
<sequence>MANVHTFTRKEEMVNASIHAVGVLFSIAALIILLIQAGTPAHVVSVSIYGSTMLILYTSSTLVHFVQEGKAKDLFEIFDHAAIYLFIAGTYTPLLFHALDDALSWTLFGIVWGIAVLGVLFKVFFVKRFLFLSTIFYIGMGWIIIFAWGPLSENLPSGGLALLIAGGILYTAGSIFYVWRRIPYHHGIWHVFVLAASFLHFLAILLYVLPLTN</sequence>
<feature type="binding site" evidence="6">
    <location>
        <position position="186"/>
    </location>
    <ligand>
        <name>Zn(2+)</name>
        <dbReference type="ChEBI" id="CHEBI:29105"/>
    </ligand>
</feature>
<keyword evidence="5 7" id="KW-0472">Membrane</keyword>
<keyword evidence="9" id="KW-1185">Reference proteome</keyword>
<feature type="transmembrane region" description="Helical" evidence="7">
    <location>
        <begin position="43"/>
        <end position="65"/>
    </location>
</feature>
<dbReference type="GO" id="GO:0046872">
    <property type="term" value="F:metal ion binding"/>
    <property type="evidence" value="ECO:0007669"/>
    <property type="project" value="UniProtKB-KW"/>
</dbReference>
<evidence type="ECO:0000256" key="4">
    <source>
        <dbReference type="ARBA" id="ARBA00022989"/>
    </source>
</evidence>
<feature type="transmembrane region" description="Helical" evidence="7">
    <location>
        <begin position="77"/>
        <end position="96"/>
    </location>
</feature>
<evidence type="ECO:0000256" key="2">
    <source>
        <dbReference type="ARBA" id="ARBA00008488"/>
    </source>
</evidence>
<dbReference type="EMBL" id="RAPK01000008">
    <property type="protein sequence ID" value="RKD73218.1"/>
    <property type="molecule type" value="Genomic_DNA"/>
</dbReference>
<keyword evidence="3 7" id="KW-0812">Transmembrane</keyword>
<feature type="binding site" evidence="6">
    <location>
        <position position="64"/>
    </location>
    <ligand>
        <name>Zn(2+)</name>
        <dbReference type="ChEBI" id="CHEBI:29105"/>
    </ligand>
</feature>
<proteinExistence type="inferred from homology"/>
<dbReference type="GO" id="GO:0140911">
    <property type="term" value="F:pore-forming activity"/>
    <property type="evidence" value="ECO:0007669"/>
    <property type="project" value="InterPro"/>
</dbReference>
<feature type="transmembrane region" description="Helical" evidence="7">
    <location>
        <begin position="16"/>
        <end position="37"/>
    </location>
</feature>
<dbReference type="InterPro" id="IPR005744">
    <property type="entry name" value="Hy-lIII"/>
</dbReference>
<evidence type="ECO:0000256" key="5">
    <source>
        <dbReference type="ARBA" id="ARBA00023136"/>
    </source>
</evidence>
<dbReference type="Pfam" id="PF03006">
    <property type="entry name" value="HlyIII"/>
    <property type="match status" value="1"/>
</dbReference>
<accession>A0A419V3W9</accession>
<protein>
    <submittedName>
        <fullName evidence="8">Hemolysin III</fullName>
    </submittedName>
</protein>
<dbReference type="PANTHER" id="PTHR20855:SF129">
    <property type="entry name" value="HEMOLYSIN-3 HOMOLOG"/>
    <property type="match status" value="1"/>
</dbReference>
<dbReference type="AlphaFoldDB" id="A0A419V3W9"/>
<feature type="transmembrane region" description="Helical" evidence="7">
    <location>
        <begin position="128"/>
        <end position="148"/>
    </location>
</feature>
<organism evidence="8 9">
    <name type="scientific">Sinobaca qinghaiensis</name>
    <dbReference type="NCBI Taxonomy" id="342944"/>
    <lineage>
        <taxon>Bacteria</taxon>
        <taxon>Bacillati</taxon>
        <taxon>Bacillota</taxon>
        <taxon>Bacilli</taxon>
        <taxon>Bacillales</taxon>
        <taxon>Sporolactobacillaceae</taxon>
        <taxon>Sinobaca</taxon>
    </lineage>
</organism>
<dbReference type="GO" id="GO:0016020">
    <property type="term" value="C:membrane"/>
    <property type="evidence" value="ECO:0007669"/>
    <property type="project" value="InterPro"/>
</dbReference>
<dbReference type="GO" id="GO:0012505">
    <property type="term" value="C:endomembrane system"/>
    <property type="evidence" value="ECO:0007669"/>
    <property type="project" value="UniProtKB-SubCell"/>
</dbReference>
<comment type="subcellular location">
    <subcellularLocation>
        <location evidence="1">Endomembrane system</location>
        <topology evidence="1">Multi-pass membrane protein</topology>
    </subcellularLocation>
</comment>
<dbReference type="PANTHER" id="PTHR20855">
    <property type="entry name" value="ADIPOR/PROGESTIN RECEPTOR-RELATED"/>
    <property type="match status" value="1"/>
</dbReference>